<protein>
    <submittedName>
        <fullName evidence="2">Uncharacterized protein</fullName>
    </submittedName>
</protein>
<comment type="caution">
    <text evidence="2">The sequence shown here is derived from an EMBL/GenBank/DDBJ whole genome shotgun (WGS) entry which is preliminary data.</text>
</comment>
<name>A0A5D3BB53_CUCMM</name>
<sequence>MGKFTLARKDLGKGELLLGFLAKKKAGFRHHLFLGSRGSGWRSSAREVSTSLLDSSIATRKSSNEMQESNVSTRRGKKCSPLSVANLKNNRPTEVEGHNGHKKGKDKPLVIENLPAKEGDEHPGVLLEKKFRVEPLDLCFDDGAFDSDSSIVSYSNYDEFLSTPVRKNSPEVEMRDCFEDVDGSREFSSSLVSEKITEPIIPFKGL</sequence>
<evidence type="ECO:0000313" key="2">
    <source>
        <dbReference type="EMBL" id="TYJ96337.1"/>
    </source>
</evidence>
<evidence type="ECO:0000313" key="3">
    <source>
        <dbReference type="Proteomes" id="UP000321947"/>
    </source>
</evidence>
<feature type="region of interest" description="Disordered" evidence="1">
    <location>
        <begin position="59"/>
        <end position="106"/>
    </location>
</feature>
<dbReference type="Proteomes" id="UP000321947">
    <property type="component" value="Unassembled WGS sequence"/>
</dbReference>
<gene>
    <name evidence="2" type="ORF">E5676_scaffold1970G00450</name>
</gene>
<dbReference type="EMBL" id="SSTD01019701">
    <property type="protein sequence ID" value="TYJ96337.1"/>
    <property type="molecule type" value="Genomic_DNA"/>
</dbReference>
<evidence type="ECO:0000256" key="1">
    <source>
        <dbReference type="SAM" id="MobiDB-lite"/>
    </source>
</evidence>
<dbReference type="AlphaFoldDB" id="A0A5D3BB53"/>
<proteinExistence type="predicted"/>
<feature type="compositionally biased region" description="Polar residues" evidence="1">
    <location>
        <begin position="59"/>
        <end position="73"/>
    </location>
</feature>
<organism evidence="2 3">
    <name type="scientific">Cucumis melo var. makuwa</name>
    <name type="common">Oriental melon</name>
    <dbReference type="NCBI Taxonomy" id="1194695"/>
    <lineage>
        <taxon>Eukaryota</taxon>
        <taxon>Viridiplantae</taxon>
        <taxon>Streptophyta</taxon>
        <taxon>Embryophyta</taxon>
        <taxon>Tracheophyta</taxon>
        <taxon>Spermatophyta</taxon>
        <taxon>Magnoliopsida</taxon>
        <taxon>eudicotyledons</taxon>
        <taxon>Gunneridae</taxon>
        <taxon>Pentapetalae</taxon>
        <taxon>rosids</taxon>
        <taxon>fabids</taxon>
        <taxon>Cucurbitales</taxon>
        <taxon>Cucurbitaceae</taxon>
        <taxon>Benincaseae</taxon>
        <taxon>Cucumis</taxon>
    </lineage>
</organism>
<accession>A0A5D3BB53</accession>
<reference evidence="2 3" key="1">
    <citation type="submission" date="2019-08" db="EMBL/GenBank/DDBJ databases">
        <title>Draft genome sequences of two oriental melons (Cucumis melo L. var makuwa).</title>
        <authorList>
            <person name="Kwon S.-Y."/>
        </authorList>
    </citation>
    <scope>NUCLEOTIDE SEQUENCE [LARGE SCALE GENOMIC DNA]</scope>
    <source>
        <strain evidence="3">cv. Chang Bougi</strain>
        <tissue evidence="2">Leaf</tissue>
    </source>
</reference>